<sequence length="171" mass="19534">QSTISSNDEAWRGGRGLSHASTSPSSFGEVKTRSSSHRLHTREARREWRKTPTESEDREEDRERERHTHTHTDRTLSRDDSLGSPSGPRAPFPYSSGDTTLISKFPTFFDGLNRKLTPSLHSRSWLLTYPLAQHTHTHTHQKQNGKHPPHFLPPFIVIRDSHGAVPLRSFK</sequence>
<protein>
    <submittedName>
        <fullName evidence="2">Uncharacterized protein</fullName>
    </submittedName>
</protein>
<gene>
    <name evidence="2" type="ORF">CH063_03982</name>
</gene>
<evidence type="ECO:0000313" key="3">
    <source>
        <dbReference type="Proteomes" id="UP000007174"/>
    </source>
</evidence>
<feature type="region of interest" description="Disordered" evidence="1">
    <location>
        <begin position="1"/>
        <end position="97"/>
    </location>
</feature>
<dbReference type="HOGENOM" id="CLU_1566609_0_0_1"/>
<dbReference type="EMBL" id="CACQ02009157">
    <property type="protein sequence ID" value="CCF46892.1"/>
    <property type="molecule type" value="Genomic_DNA"/>
</dbReference>
<evidence type="ECO:0000313" key="2">
    <source>
        <dbReference type="EMBL" id="CCF46892.1"/>
    </source>
</evidence>
<feature type="non-terminal residue" evidence="2">
    <location>
        <position position="1"/>
    </location>
</feature>
<feature type="compositionally biased region" description="Basic and acidic residues" evidence="1">
    <location>
        <begin position="41"/>
        <end position="81"/>
    </location>
</feature>
<dbReference type="Proteomes" id="UP000007174">
    <property type="component" value="Unassembled WGS sequence"/>
</dbReference>
<accession>H1W329</accession>
<organism evidence="2 3">
    <name type="scientific">Colletotrichum higginsianum (strain IMI 349063)</name>
    <name type="common">Crucifer anthracnose fungus</name>
    <dbReference type="NCBI Taxonomy" id="759273"/>
    <lineage>
        <taxon>Eukaryota</taxon>
        <taxon>Fungi</taxon>
        <taxon>Dikarya</taxon>
        <taxon>Ascomycota</taxon>
        <taxon>Pezizomycotina</taxon>
        <taxon>Sordariomycetes</taxon>
        <taxon>Hypocreomycetidae</taxon>
        <taxon>Glomerellales</taxon>
        <taxon>Glomerellaceae</taxon>
        <taxon>Colletotrichum</taxon>
        <taxon>Colletotrichum destructivum species complex</taxon>
    </lineage>
</organism>
<name>H1W329_COLHI</name>
<evidence type="ECO:0000256" key="1">
    <source>
        <dbReference type="SAM" id="MobiDB-lite"/>
    </source>
</evidence>
<dbReference type="AlphaFoldDB" id="H1W329"/>
<proteinExistence type="predicted"/>
<reference evidence="3" key="1">
    <citation type="journal article" date="2012" name="Nat. Genet.">
        <title>Lifestyle transitions in plant pathogenic Colletotrichum fungi deciphered by genome and transcriptome analyses.</title>
        <authorList>
            <person name="O'Connell R.J."/>
            <person name="Thon M.R."/>
            <person name="Hacquard S."/>
            <person name="Amyotte S.G."/>
            <person name="Kleemann J."/>
            <person name="Torres M.F."/>
            <person name="Damm U."/>
            <person name="Buiate E.A."/>
            <person name="Epstein L."/>
            <person name="Alkan N."/>
            <person name="Altmueller J."/>
            <person name="Alvarado-Balderrama L."/>
            <person name="Bauser C.A."/>
            <person name="Becker C."/>
            <person name="Birren B.W."/>
            <person name="Chen Z."/>
            <person name="Choi J."/>
            <person name="Crouch J.A."/>
            <person name="Duvick J.P."/>
            <person name="Farman M.A."/>
            <person name="Gan P."/>
            <person name="Heiman D."/>
            <person name="Henrissat B."/>
            <person name="Howard R.J."/>
            <person name="Kabbage M."/>
            <person name="Koch C."/>
            <person name="Kracher B."/>
            <person name="Kubo Y."/>
            <person name="Law A.D."/>
            <person name="Lebrun M.-H."/>
            <person name="Lee Y.-H."/>
            <person name="Miyara I."/>
            <person name="Moore N."/>
            <person name="Neumann U."/>
            <person name="Nordstroem K."/>
            <person name="Panaccione D.G."/>
            <person name="Panstruga R."/>
            <person name="Place M."/>
            <person name="Proctor R.H."/>
            <person name="Prusky D."/>
            <person name="Rech G."/>
            <person name="Reinhardt R."/>
            <person name="Rollins J.A."/>
            <person name="Rounsley S."/>
            <person name="Schardl C.L."/>
            <person name="Schwartz D.C."/>
            <person name="Shenoy N."/>
            <person name="Shirasu K."/>
            <person name="Sikhakolli U.R."/>
            <person name="Stueber K."/>
            <person name="Sukno S.A."/>
            <person name="Sweigard J.A."/>
            <person name="Takano Y."/>
            <person name="Takahara H."/>
            <person name="Trail F."/>
            <person name="van der Does H.C."/>
            <person name="Voll L.M."/>
            <person name="Will I."/>
            <person name="Young S."/>
            <person name="Zeng Q."/>
            <person name="Zhang J."/>
            <person name="Zhou S."/>
            <person name="Dickman M.B."/>
            <person name="Schulze-Lefert P."/>
            <person name="Ver Loren van Themaat E."/>
            <person name="Ma L.-J."/>
            <person name="Vaillancourt L.J."/>
        </authorList>
    </citation>
    <scope>NUCLEOTIDE SEQUENCE [LARGE SCALE GENOMIC DNA]</scope>
    <source>
        <strain evidence="3">IMI 349063</strain>
    </source>
</reference>